<evidence type="ECO:0000313" key="7">
    <source>
        <dbReference type="Proteomes" id="UP000654075"/>
    </source>
</evidence>
<keyword evidence="4 5" id="KW-0472">Membrane</keyword>
<dbReference type="Proteomes" id="UP000654075">
    <property type="component" value="Unassembled WGS sequence"/>
</dbReference>
<comment type="subcellular location">
    <subcellularLocation>
        <location evidence="1">Membrane</location>
        <topology evidence="1">Multi-pass membrane protein</topology>
    </subcellularLocation>
</comment>
<feature type="transmembrane region" description="Helical" evidence="5">
    <location>
        <begin position="374"/>
        <end position="395"/>
    </location>
</feature>
<dbReference type="InterPro" id="IPR036259">
    <property type="entry name" value="MFS_trans_sf"/>
</dbReference>
<evidence type="ECO:0000256" key="3">
    <source>
        <dbReference type="ARBA" id="ARBA00022989"/>
    </source>
</evidence>
<feature type="transmembrane region" description="Helical" evidence="5">
    <location>
        <begin position="253"/>
        <end position="275"/>
    </location>
</feature>
<accession>A0A813HB06</accession>
<comment type="caution">
    <text evidence="6">The sequence shown here is derived from an EMBL/GenBank/DDBJ whole genome shotgun (WGS) entry which is preliminary data.</text>
</comment>
<feature type="transmembrane region" description="Helical" evidence="5">
    <location>
        <begin position="34"/>
        <end position="52"/>
    </location>
</feature>
<feature type="transmembrane region" description="Helical" evidence="5">
    <location>
        <begin position="167"/>
        <end position="186"/>
    </location>
</feature>
<name>A0A813HB06_POLGL</name>
<reference evidence="6" key="1">
    <citation type="submission" date="2021-02" db="EMBL/GenBank/DDBJ databases">
        <authorList>
            <person name="Dougan E. K."/>
            <person name="Rhodes N."/>
            <person name="Thang M."/>
            <person name="Chan C."/>
        </authorList>
    </citation>
    <scope>NUCLEOTIDE SEQUENCE</scope>
</reference>
<evidence type="ECO:0008006" key="8">
    <source>
        <dbReference type="Google" id="ProtNLM"/>
    </source>
</evidence>
<evidence type="ECO:0000256" key="5">
    <source>
        <dbReference type="SAM" id="Phobius"/>
    </source>
</evidence>
<feature type="transmembrane region" description="Helical" evidence="5">
    <location>
        <begin position="198"/>
        <end position="218"/>
    </location>
</feature>
<proteinExistence type="predicted"/>
<feature type="transmembrane region" description="Helical" evidence="5">
    <location>
        <begin position="415"/>
        <end position="434"/>
    </location>
</feature>
<feature type="transmembrane region" description="Helical" evidence="5">
    <location>
        <begin position="490"/>
        <end position="510"/>
    </location>
</feature>
<feature type="non-terminal residue" evidence="6">
    <location>
        <position position="544"/>
    </location>
</feature>
<evidence type="ECO:0000256" key="1">
    <source>
        <dbReference type="ARBA" id="ARBA00004141"/>
    </source>
</evidence>
<keyword evidence="3 5" id="KW-1133">Transmembrane helix</keyword>
<dbReference type="PANTHER" id="PTHR23510:SF64">
    <property type="entry name" value="INNER MEMBRANE TRANSPORT PROTEIN YAJR"/>
    <property type="match status" value="1"/>
</dbReference>
<dbReference type="OrthoDB" id="2015447at2759"/>
<dbReference type="AlphaFoldDB" id="A0A813HB06"/>
<evidence type="ECO:0000256" key="2">
    <source>
        <dbReference type="ARBA" id="ARBA00022692"/>
    </source>
</evidence>
<dbReference type="SUPFAM" id="SSF103473">
    <property type="entry name" value="MFS general substrate transporter"/>
    <property type="match status" value="1"/>
</dbReference>
<evidence type="ECO:0000256" key="4">
    <source>
        <dbReference type="ARBA" id="ARBA00023136"/>
    </source>
</evidence>
<feature type="transmembrane region" description="Helical" evidence="5">
    <location>
        <begin position="330"/>
        <end position="349"/>
    </location>
</feature>
<protein>
    <recommendedName>
        <fullName evidence="8">Major facilitator superfamily (MFS) profile domain-containing protein</fullName>
    </recommendedName>
</protein>
<evidence type="ECO:0000313" key="6">
    <source>
        <dbReference type="EMBL" id="CAE8635086.1"/>
    </source>
</evidence>
<dbReference type="EMBL" id="CAJNNV010031234">
    <property type="protein sequence ID" value="CAE8635086.1"/>
    <property type="molecule type" value="Genomic_DNA"/>
</dbReference>
<gene>
    <name evidence="6" type="ORF">PGLA1383_LOCUS50697</name>
</gene>
<feature type="transmembrane region" description="Helical" evidence="5">
    <location>
        <begin position="296"/>
        <end position="318"/>
    </location>
</feature>
<dbReference type="Gene3D" id="1.20.1250.20">
    <property type="entry name" value="MFS general substrate transporter like domains"/>
    <property type="match status" value="1"/>
</dbReference>
<dbReference type="GO" id="GO:0016020">
    <property type="term" value="C:membrane"/>
    <property type="evidence" value="ECO:0007669"/>
    <property type="project" value="UniProtKB-SubCell"/>
</dbReference>
<dbReference type="PANTHER" id="PTHR23510">
    <property type="entry name" value="INNER MEMBRANE TRANSPORT PROTEIN YAJR"/>
    <property type="match status" value="1"/>
</dbReference>
<feature type="transmembrane region" description="Helical" evidence="5">
    <location>
        <begin position="230"/>
        <end position="247"/>
    </location>
</feature>
<keyword evidence="7" id="KW-1185">Reference proteome</keyword>
<sequence>DMAVGAQAAFMMTGRSGGALLGMGLAAMPGGANASAGLVTGISGFCLLLLALPKLYSAIRKFLLADQKGTVQINVPSPSAVYREFGCRTYSAIPFSFMAWDSPSLPAASSAVVPSGPVLLGQSANGLSQAVEMHSGTKELAEAPRLALLGATENNDDQPMPCAFGNYVLLVTFVNNANYTVVLPTAHGYSVSLGGSGWFAGLIVAVALAPGLLSLPLAPRILRNGYKPGLAALVLLCAIGNACYGLGQLAGSLWLLVIGQALRALLLGACGRALVQHVVYSCCGKNRRSAWTARQGNISFLGMGLGPVVAAALSKVSFKVGALSVDEYTAPGWFFCVVWLLMLLVLPLIPEPERRFETEFVLWETSAAIVTQRYFGWSVWITSLFIGAVFLSSMIGGELVRCLLKRRPSLHELDVTVTGLAIILICSSMLYNYLPSSQGPSRPYEVTYALGSILVMNAANYSRNYSVAMALRSAASVSNEMKDMAVGAQAASMMTGRAGGALLGMGLAAMPGGANASAGLVTGISGFCLLLLALPKLYSAIRKV</sequence>
<keyword evidence="2 5" id="KW-0812">Transmembrane</keyword>
<dbReference type="InterPro" id="IPR051068">
    <property type="entry name" value="MFS_Domain-Containing_Protein"/>
</dbReference>
<organism evidence="6 7">
    <name type="scientific">Polarella glacialis</name>
    <name type="common">Dinoflagellate</name>
    <dbReference type="NCBI Taxonomy" id="89957"/>
    <lineage>
        <taxon>Eukaryota</taxon>
        <taxon>Sar</taxon>
        <taxon>Alveolata</taxon>
        <taxon>Dinophyceae</taxon>
        <taxon>Suessiales</taxon>
        <taxon>Suessiaceae</taxon>
        <taxon>Polarella</taxon>
    </lineage>
</organism>
<feature type="transmembrane region" description="Helical" evidence="5">
    <location>
        <begin position="516"/>
        <end position="534"/>
    </location>
</feature>